<feature type="transmembrane region" description="Helical" evidence="6">
    <location>
        <begin position="371"/>
        <end position="394"/>
    </location>
</feature>
<keyword evidence="3 6" id="KW-0812">Transmembrane</keyword>
<feature type="transmembrane region" description="Helical" evidence="6">
    <location>
        <begin position="20"/>
        <end position="37"/>
    </location>
</feature>
<comment type="subcellular location">
    <subcellularLocation>
        <location evidence="1">Cell membrane</location>
        <topology evidence="1">Multi-pass membrane protein</topology>
    </subcellularLocation>
</comment>
<dbReference type="PANTHER" id="PTHR30250">
    <property type="entry name" value="PST FAMILY PREDICTED COLANIC ACID TRANSPORTER"/>
    <property type="match status" value="1"/>
</dbReference>
<dbReference type="RefSeq" id="WP_279245004.1">
    <property type="nucleotide sequence ID" value="NZ_SHNN01000002.1"/>
</dbReference>
<keyword evidence="4 6" id="KW-1133">Transmembrane helix</keyword>
<dbReference type="InterPro" id="IPR050833">
    <property type="entry name" value="Poly_Biosynth_Transport"/>
</dbReference>
<keyword evidence="8" id="KW-1185">Reference proteome</keyword>
<dbReference type="Proteomes" id="UP001143362">
    <property type="component" value="Unassembled WGS sequence"/>
</dbReference>
<feature type="transmembrane region" description="Helical" evidence="6">
    <location>
        <begin position="88"/>
        <end position="107"/>
    </location>
</feature>
<feature type="transmembrane region" description="Helical" evidence="6">
    <location>
        <begin position="156"/>
        <end position="180"/>
    </location>
</feature>
<accession>A0ABT3TG22</accession>
<dbReference type="InterPro" id="IPR002797">
    <property type="entry name" value="Polysacc_synth"/>
</dbReference>
<evidence type="ECO:0000313" key="7">
    <source>
        <dbReference type="EMBL" id="MCX2980989.1"/>
    </source>
</evidence>
<feature type="transmembrane region" description="Helical" evidence="6">
    <location>
        <begin position="227"/>
        <end position="250"/>
    </location>
</feature>
<dbReference type="Pfam" id="PF01943">
    <property type="entry name" value="Polysacc_synt"/>
    <property type="match status" value="1"/>
</dbReference>
<feature type="transmembrane region" description="Helical" evidence="6">
    <location>
        <begin position="400"/>
        <end position="419"/>
    </location>
</feature>
<dbReference type="EMBL" id="SHNN01000002">
    <property type="protein sequence ID" value="MCX2980989.1"/>
    <property type="molecule type" value="Genomic_DNA"/>
</dbReference>
<dbReference type="PANTHER" id="PTHR30250:SF11">
    <property type="entry name" value="O-ANTIGEN TRANSPORTER-RELATED"/>
    <property type="match status" value="1"/>
</dbReference>
<feature type="transmembrane region" description="Helical" evidence="6">
    <location>
        <begin position="119"/>
        <end position="135"/>
    </location>
</feature>
<reference evidence="7" key="1">
    <citation type="submission" date="2019-02" db="EMBL/GenBank/DDBJ databases">
        <authorList>
            <person name="Li S.-H."/>
        </authorList>
    </citation>
    <scope>NUCLEOTIDE SEQUENCE</scope>
    <source>
        <strain evidence="7">IMCC14734</strain>
    </source>
</reference>
<evidence type="ECO:0000256" key="5">
    <source>
        <dbReference type="ARBA" id="ARBA00023136"/>
    </source>
</evidence>
<name>A0ABT3TG22_9GAMM</name>
<keyword evidence="2" id="KW-1003">Cell membrane</keyword>
<evidence type="ECO:0000256" key="2">
    <source>
        <dbReference type="ARBA" id="ARBA00022475"/>
    </source>
</evidence>
<protein>
    <recommendedName>
        <fullName evidence="9">Polysaccharide biosynthesis protein C-terminal domain-containing protein</fullName>
    </recommendedName>
</protein>
<evidence type="ECO:0000256" key="6">
    <source>
        <dbReference type="SAM" id="Phobius"/>
    </source>
</evidence>
<organism evidence="7 8">
    <name type="scientific">Candidatus Litorirhabdus singularis</name>
    <dbReference type="NCBI Taxonomy" id="2518993"/>
    <lineage>
        <taxon>Bacteria</taxon>
        <taxon>Pseudomonadati</taxon>
        <taxon>Pseudomonadota</taxon>
        <taxon>Gammaproteobacteria</taxon>
        <taxon>Cellvibrionales</taxon>
        <taxon>Halieaceae</taxon>
        <taxon>Candidatus Litorirhabdus</taxon>
    </lineage>
</organism>
<proteinExistence type="predicted"/>
<evidence type="ECO:0000256" key="3">
    <source>
        <dbReference type="ARBA" id="ARBA00022692"/>
    </source>
</evidence>
<feature type="transmembrane region" description="Helical" evidence="6">
    <location>
        <begin position="186"/>
        <end position="206"/>
    </location>
</feature>
<evidence type="ECO:0000256" key="1">
    <source>
        <dbReference type="ARBA" id="ARBA00004651"/>
    </source>
</evidence>
<evidence type="ECO:0008006" key="9">
    <source>
        <dbReference type="Google" id="ProtNLM"/>
    </source>
</evidence>
<gene>
    <name evidence="7" type="ORF">EYC98_08945</name>
</gene>
<evidence type="ECO:0000256" key="4">
    <source>
        <dbReference type="ARBA" id="ARBA00022989"/>
    </source>
</evidence>
<keyword evidence="5 6" id="KW-0472">Membrane</keyword>
<sequence length="452" mass="48008">MSLGERLLSGGVWMAGSRGIQALCGLLLSMLLARMLSPDEMGVYFVLASIALLGSTLAQFGTHQAIVKLIAGGLALKDEVGVVRSIRSIVIIAVIGSAVVAGGYWVGAGELLAKHVFESQGVALTVGITAVWIVLRSAQMLISKAFRGFQNLKLAAVYEGAQTQLLNVVALAFLMIFVGHATLTQAVGATLIALAITVLTGVWLIWKYHWSRLPAVSGVALGRTVRLSAPLFVSSFSLLAIGEMHLWLLGGMSTVEQVAIYGAGFRLMKLVQLPLTLINHVVPPSVAELFAQGEKDKLERLMRTTASLVALPACLLLMLLLVFSENVLGIVYGEFFRSGALVLSILAAGQAVNVFTGSPGVLLQMSDQQSLLVYASVGGGVFGLIVSLILVGSLGAVGAAIGYATGLAVQNILMAWVAWRKLDIISFASGQYFLEALRLLYRQVCERVEKRQ</sequence>
<feature type="transmembrane region" description="Helical" evidence="6">
    <location>
        <begin position="303"/>
        <end position="323"/>
    </location>
</feature>
<feature type="transmembrane region" description="Helical" evidence="6">
    <location>
        <begin position="335"/>
        <end position="359"/>
    </location>
</feature>
<evidence type="ECO:0000313" key="8">
    <source>
        <dbReference type="Proteomes" id="UP001143362"/>
    </source>
</evidence>
<feature type="transmembrane region" description="Helical" evidence="6">
    <location>
        <begin position="43"/>
        <end position="67"/>
    </location>
</feature>
<comment type="caution">
    <text evidence="7">The sequence shown here is derived from an EMBL/GenBank/DDBJ whole genome shotgun (WGS) entry which is preliminary data.</text>
</comment>